<proteinExistence type="predicted"/>
<dbReference type="InterPro" id="IPR021133">
    <property type="entry name" value="HEAT_type_2"/>
</dbReference>
<keyword evidence="2" id="KW-0175">Coiled coil</keyword>
<feature type="compositionally biased region" description="Polar residues" evidence="3">
    <location>
        <begin position="1192"/>
        <end position="1201"/>
    </location>
</feature>
<dbReference type="GO" id="GO:0005802">
    <property type="term" value="C:trans-Golgi network"/>
    <property type="evidence" value="ECO:0007669"/>
    <property type="project" value="InterPro"/>
</dbReference>
<reference evidence="4 5" key="1">
    <citation type="journal article" date="2013" name="Front. Plant Sci.">
        <title>The Reference Genome of the Halophytic Plant Eutrema salsugineum.</title>
        <authorList>
            <person name="Yang R."/>
            <person name="Jarvis D.E."/>
            <person name="Chen H."/>
            <person name="Beilstein M.A."/>
            <person name="Grimwood J."/>
            <person name="Jenkins J."/>
            <person name="Shu S."/>
            <person name="Prochnik S."/>
            <person name="Xin M."/>
            <person name="Ma C."/>
            <person name="Schmutz J."/>
            <person name="Wing R.A."/>
            <person name="Mitchell-Olds T."/>
            <person name="Schumaker K.S."/>
            <person name="Wang X."/>
        </authorList>
    </citation>
    <scope>NUCLEOTIDE SEQUENCE [LARGE SCALE GENOMIC DNA]</scope>
</reference>
<evidence type="ECO:0000313" key="4">
    <source>
        <dbReference type="EMBL" id="ESQ41608.1"/>
    </source>
</evidence>
<evidence type="ECO:0000256" key="1">
    <source>
        <dbReference type="PROSITE-ProRule" id="PRU00103"/>
    </source>
</evidence>
<name>V4LP48_EUTSA</name>
<dbReference type="SMART" id="SM00667">
    <property type="entry name" value="LisH"/>
    <property type="match status" value="2"/>
</dbReference>
<keyword evidence="5" id="KW-1185">Reference proteome</keyword>
<organism evidence="4 5">
    <name type="scientific">Eutrema salsugineum</name>
    <name type="common">Saltwater cress</name>
    <name type="synonym">Sisymbrium salsugineum</name>
    <dbReference type="NCBI Taxonomy" id="72664"/>
    <lineage>
        <taxon>Eukaryota</taxon>
        <taxon>Viridiplantae</taxon>
        <taxon>Streptophyta</taxon>
        <taxon>Embryophyta</taxon>
        <taxon>Tracheophyta</taxon>
        <taxon>Spermatophyta</taxon>
        <taxon>Magnoliopsida</taxon>
        <taxon>eudicotyledons</taxon>
        <taxon>Gunneridae</taxon>
        <taxon>Pentapetalae</taxon>
        <taxon>rosids</taxon>
        <taxon>malvids</taxon>
        <taxon>Brassicales</taxon>
        <taxon>Brassicaceae</taxon>
        <taxon>Eutremeae</taxon>
        <taxon>Eutrema</taxon>
    </lineage>
</organism>
<protein>
    <recommendedName>
        <fullName evidence="6">LisH domain-containing protein</fullName>
    </recommendedName>
</protein>
<feature type="coiled-coil region" evidence="2">
    <location>
        <begin position="300"/>
        <end position="369"/>
    </location>
</feature>
<dbReference type="eggNOG" id="KOG0211">
    <property type="taxonomic scope" value="Eukaryota"/>
</dbReference>
<dbReference type="InterPro" id="IPR011989">
    <property type="entry name" value="ARM-like"/>
</dbReference>
<dbReference type="EMBL" id="KI517464">
    <property type="protein sequence ID" value="ESQ41608.1"/>
    <property type="molecule type" value="Genomic_DNA"/>
</dbReference>
<dbReference type="GO" id="GO:0055037">
    <property type="term" value="C:recycling endosome"/>
    <property type="evidence" value="ECO:0007669"/>
    <property type="project" value="TreeGrafter"/>
</dbReference>
<dbReference type="SUPFAM" id="SSF48371">
    <property type="entry name" value="ARM repeat"/>
    <property type="match status" value="1"/>
</dbReference>
<dbReference type="PROSITE" id="PS50077">
    <property type="entry name" value="HEAT_REPEAT"/>
    <property type="match status" value="2"/>
</dbReference>
<sequence length="1244" mass="140400">MVTFFGPLTIYSIGISDLISSTLMYHYTVALDSYHRHSLPERFLGENTDTIWRIENDPASDQIEREIFEFSFRMHGFLRKKKKQIMDAERSSLCNFVVNFLMEENYLLTAFELLHELLDDGRDAQAIRLKEFFSDPSRFPPDQISRYNSIRVADPQSLLEEKEALSEKLAISEYEFRLAQEDIARLKTEGQKKSDCSVDKERELDADEFGDNRPEIQRKKKDFSFTDIGPLNNNERRDLNCAVKEYLLLAGYRLTAMTFYEEVTDQNLDVWPDSPARVPDALRYYYYQYLSSTSEAAEEKIAMLQENESLKKEIEKLNKEKVGLLKSKENFEEQICAFNKSTESLQKDLRDKEQQVQSLKQSSEHQRRTLNDCRAEITSLKMHIEGSRAGQHVSASEGDGMQSQSVEIVEKQISSLPEEVEKPTMEKDGSLISGSFISVEKGHTQIEDGLVEEEVKNIIPVQREVAAEASNVSYKALNSTFENQKEVSNYLLSPSNGDFSSRHLESILKVDSEIGRGSNSKSETANGEAASEEMGLGTIQILADSLPKIVPYVLINHREELLPLMMCAIERHPVSGTRDSLTHTLFNLIKRPDEQQRQIIMDINHTYEERRLLVAQSCGELAEYVRPEIRDSLILSIVQQLIEDSATVVREAAAHNLALLLPLFPNTDKYFKVEEMMFQLICDPSGLVVETTLKELLPAVIKWGNRLDHILRVLLSHTLSSAQHCPPLSGVEGSLESHLRVLGERERWNIDVLLRMLMELLPDVHQKAIETCPFSSISKSEESAFSVSLLETYAEGRSEWPMFEWMHIDCFANLLQLACMLPQKEDHLRNRITKFLLAVSERFGISYLTDIELPVFLVAVGDDEADLRYLPSAIHPRIKGLKPRTAVANRLATLCILPLLLAGVLGAPSKREELTNFLRQLLLERKTKENQLSKHSNEVLDAVRFLCTFEEHHNMIFGILWEMVVDSTAELKINAAKLLKTIVPYIDAKVASGNVLPALITLGSDQNLNVKYASIDAFGSVAQHFKVDMIVDKILVQMDAFLEDGSHEAIIAVIRALIVAIPHTTERLRDYLLSKIFQLSASPSSSTDVIRRRERANAFCEAIRALDATDLSQTSVREYLLPTIQNLLKDPEALDPAHKEALEIILKERSGGTLEAIGKAMGAHLGIASSVTSLFGEGGLLGKKEATETTTVAPSSPTLQGPDSPKAVAPATEDTRFRRIMRGNFTEMLRSKAKNQDETPPQNH</sequence>
<dbReference type="Proteomes" id="UP000030689">
    <property type="component" value="Unassembled WGS sequence"/>
</dbReference>
<dbReference type="InterPro" id="IPR040362">
    <property type="entry name" value="RELCH"/>
</dbReference>
<feature type="repeat" description="HEAT" evidence="1">
    <location>
        <begin position="634"/>
        <end position="668"/>
    </location>
</feature>
<feature type="coiled-coil region" evidence="2">
    <location>
        <begin position="911"/>
        <end position="938"/>
    </location>
</feature>
<dbReference type="PROSITE" id="PS50896">
    <property type="entry name" value="LISH"/>
    <property type="match status" value="2"/>
</dbReference>
<dbReference type="Gramene" id="ESQ41608">
    <property type="protein sequence ID" value="ESQ41608"/>
    <property type="gene ID" value="EUTSA_v10012470mg"/>
</dbReference>
<feature type="repeat" description="HEAT" evidence="1">
    <location>
        <begin position="995"/>
        <end position="1033"/>
    </location>
</feature>
<feature type="region of interest" description="Disordered" evidence="3">
    <location>
        <begin position="1192"/>
        <end position="1213"/>
    </location>
</feature>
<accession>V4LP48</accession>
<dbReference type="InterPro" id="IPR016024">
    <property type="entry name" value="ARM-type_fold"/>
</dbReference>
<dbReference type="STRING" id="72664.V4LP48"/>
<evidence type="ECO:0008006" key="6">
    <source>
        <dbReference type="Google" id="ProtNLM"/>
    </source>
</evidence>
<dbReference type="PANTHER" id="PTHR32059:SF0">
    <property type="entry name" value="RAB11-BINDING PROTEIN RELCH"/>
    <property type="match status" value="1"/>
</dbReference>
<evidence type="ECO:0000256" key="3">
    <source>
        <dbReference type="SAM" id="MobiDB-lite"/>
    </source>
</evidence>
<evidence type="ECO:0000313" key="5">
    <source>
        <dbReference type="Proteomes" id="UP000030689"/>
    </source>
</evidence>
<dbReference type="Gene3D" id="1.25.10.10">
    <property type="entry name" value="Leucine-rich Repeat Variant"/>
    <property type="match status" value="2"/>
</dbReference>
<gene>
    <name evidence="4" type="ORF">EUTSA_v10012470mg</name>
</gene>
<dbReference type="GO" id="GO:0032367">
    <property type="term" value="P:intracellular cholesterol transport"/>
    <property type="evidence" value="ECO:0007669"/>
    <property type="project" value="InterPro"/>
</dbReference>
<dbReference type="PANTHER" id="PTHR32059">
    <property type="entry name" value="RAB11-BINDING PROTEIN RELCH"/>
    <property type="match status" value="1"/>
</dbReference>
<dbReference type="InterPro" id="IPR006594">
    <property type="entry name" value="LisH"/>
</dbReference>
<evidence type="ECO:0000256" key="2">
    <source>
        <dbReference type="SAM" id="Coils"/>
    </source>
</evidence>
<dbReference type="AlphaFoldDB" id="V4LP48"/>
<dbReference type="OMA" id="RQDLNCA"/>